<evidence type="ECO:0000256" key="8">
    <source>
        <dbReference type="ARBA" id="ARBA00022989"/>
    </source>
</evidence>
<keyword evidence="8 10" id="KW-1133">Transmembrane helix</keyword>
<comment type="catalytic activity">
    <reaction evidence="1 10">
        <text>2 ATP = 3',3'-c-di-AMP + 2 diphosphate</text>
        <dbReference type="Rhea" id="RHEA:35655"/>
        <dbReference type="ChEBI" id="CHEBI:30616"/>
        <dbReference type="ChEBI" id="CHEBI:33019"/>
        <dbReference type="ChEBI" id="CHEBI:71500"/>
        <dbReference type="EC" id="2.7.7.85"/>
    </reaction>
</comment>
<comment type="similarity">
    <text evidence="10">Belongs to the adenylate cyclase family. DacA/CdaA subfamily.</text>
</comment>
<dbReference type="PROSITE" id="PS51794">
    <property type="entry name" value="DAC"/>
    <property type="match status" value="1"/>
</dbReference>
<evidence type="ECO:0000256" key="6">
    <source>
        <dbReference type="ARBA" id="ARBA00022741"/>
    </source>
</evidence>
<evidence type="ECO:0000256" key="2">
    <source>
        <dbReference type="ARBA" id="ARBA00022475"/>
    </source>
</evidence>
<evidence type="ECO:0000256" key="9">
    <source>
        <dbReference type="ARBA" id="ARBA00023136"/>
    </source>
</evidence>
<dbReference type="Pfam" id="PF02457">
    <property type="entry name" value="DAC"/>
    <property type="match status" value="1"/>
</dbReference>
<feature type="transmembrane region" description="Helical" evidence="10">
    <location>
        <begin position="6"/>
        <end position="27"/>
    </location>
</feature>
<comment type="caution">
    <text evidence="10">Lacks conserved residue(s) required for the propagation of feature annotation.</text>
</comment>
<keyword evidence="9 10" id="KW-0472">Membrane</keyword>
<dbReference type="NCBIfam" id="TIGR00159">
    <property type="entry name" value="diadenylate cyclase CdaA"/>
    <property type="match status" value="1"/>
</dbReference>
<evidence type="ECO:0000256" key="5">
    <source>
        <dbReference type="ARBA" id="ARBA00022695"/>
    </source>
</evidence>
<dbReference type="EC" id="2.7.7.85" evidence="10"/>
<organism evidence="12 13">
    <name type="scientific">Tumebacillus lacus</name>
    <dbReference type="NCBI Taxonomy" id="2995335"/>
    <lineage>
        <taxon>Bacteria</taxon>
        <taxon>Bacillati</taxon>
        <taxon>Bacillota</taxon>
        <taxon>Bacilli</taxon>
        <taxon>Bacillales</taxon>
        <taxon>Alicyclobacillaceae</taxon>
        <taxon>Tumebacillus</taxon>
    </lineage>
</organism>
<reference evidence="12 13" key="1">
    <citation type="submission" date="2022-11" db="EMBL/GenBank/DDBJ databases">
        <title>Study of microbial diversity in lake waters.</title>
        <authorList>
            <person name="Zhang J."/>
        </authorList>
    </citation>
    <scope>NUCLEOTIDE SEQUENCE [LARGE SCALE GENOMIC DNA]</scope>
    <source>
        <strain evidence="12 13">DT12</strain>
    </source>
</reference>
<dbReference type="InterPro" id="IPR034701">
    <property type="entry name" value="CdaA"/>
</dbReference>
<dbReference type="SUPFAM" id="SSF143597">
    <property type="entry name" value="YojJ-like"/>
    <property type="match status" value="1"/>
</dbReference>
<dbReference type="EMBL" id="JAPMLT010000002">
    <property type="protein sequence ID" value="MCX7569449.1"/>
    <property type="molecule type" value="Genomic_DNA"/>
</dbReference>
<evidence type="ECO:0000256" key="4">
    <source>
        <dbReference type="ARBA" id="ARBA00022692"/>
    </source>
</evidence>
<dbReference type="InterPro" id="IPR036888">
    <property type="entry name" value="DNA_integrity_DisA_N_sf"/>
</dbReference>
<dbReference type="HAMAP" id="MF_01499">
    <property type="entry name" value="DacA"/>
    <property type="match status" value="1"/>
</dbReference>
<dbReference type="Pfam" id="PF19293">
    <property type="entry name" value="CdaA_N"/>
    <property type="match status" value="1"/>
</dbReference>
<keyword evidence="3 10" id="KW-0808">Transferase</keyword>
<dbReference type="InterPro" id="IPR003390">
    <property type="entry name" value="DNA_integrity_scan_DisA_N"/>
</dbReference>
<evidence type="ECO:0000313" key="13">
    <source>
        <dbReference type="Proteomes" id="UP001208017"/>
    </source>
</evidence>
<comment type="subunit">
    <text evidence="10">Probably a homodimer.</text>
</comment>
<evidence type="ECO:0000256" key="7">
    <source>
        <dbReference type="ARBA" id="ARBA00022840"/>
    </source>
</evidence>
<comment type="caution">
    <text evidence="12">The sequence shown here is derived from an EMBL/GenBank/DDBJ whole genome shotgun (WGS) entry which is preliminary data.</text>
</comment>
<dbReference type="GO" id="GO:0106408">
    <property type="term" value="F:diadenylate cyclase activity"/>
    <property type="evidence" value="ECO:0007669"/>
    <property type="project" value="UniProtKB-EC"/>
</dbReference>
<protein>
    <recommendedName>
        <fullName evidence="10">Diadenylate cyclase</fullName>
        <shortName evidence="10">DAC</shortName>
        <ecNumber evidence="10">2.7.7.85</ecNumber>
    </recommendedName>
    <alternativeName>
        <fullName evidence="10">Cyclic-di-AMP synthase</fullName>
        <shortName evidence="10">c-di-AMP synthase</shortName>
    </alternativeName>
</protein>
<name>A0ABT3X3X6_9BACL</name>
<proteinExistence type="inferred from homology"/>
<evidence type="ECO:0000256" key="1">
    <source>
        <dbReference type="ARBA" id="ARBA00000877"/>
    </source>
</evidence>
<dbReference type="Proteomes" id="UP001208017">
    <property type="component" value="Unassembled WGS sequence"/>
</dbReference>
<keyword evidence="13" id="KW-1185">Reference proteome</keyword>
<dbReference type="InterPro" id="IPR045585">
    <property type="entry name" value="CdaA_N"/>
</dbReference>
<dbReference type="InterPro" id="IPR014046">
    <property type="entry name" value="C-di-AMP_synthase"/>
</dbReference>
<sequence length="274" mass="29867">MQTFEKIFGTFNLFDALDIIIVAFVIYRVIMLIRGTRAVQLLQGVVVILIGTGLSHALDLAALSWLLDKTLTIGLFAIPVVFQPELRRALEQLGRGRFFARSTTVFDEEDIPRTIGELTKATQVLSKNKIGALIIIERDTGLGDYTETGIAIGAIVSSELLINIFIPNTPLHDGAVMIQANRIVAASAFLPLTDNPELSKELGTRHRAAIGVSELSDSVAVVVSEETGTISIALDGTITRNLDEQTFREMLSKLLIKNKERGFTLFGRKAGGSE</sequence>
<dbReference type="PANTHER" id="PTHR34185">
    <property type="entry name" value="DIADENYLATE CYCLASE"/>
    <property type="match status" value="1"/>
</dbReference>
<dbReference type="Gene3D" id="3.40.1700.10">
    <property type="entry name" value="DNA integrity scanning protein, DisA, N-terminal domain"/>
    <property type="match status" value="1"/>
</dbReference>
<feature type="transmembrane region" description="Helical" evidence="10">
    <location>
        <begin position="39"/>
        <end position="57"/>
    </location>
</feature>
<keyword evidence="6 10" id="KW-0547">Nucleotide-binding</keyword>
<dbReference type="PIRSF" id="PIRSF004793">
    <property type="entry name" value="UCP004793"/>
    <property type="match status" value="1"/>
</dbReference>
<evidence type="ECO:0000313" key="12">
    <source>
        <dbReference type="EMBL" id="MCX7569449.1"/>
    </source>
</evidence>
<keyword evidence="7 10" id="KW-0067">ATP-binding</keyword>
<dbReference type="PANTHER" id="PTHR34185:SF1">
    <property type="entry name" value="DIADENYLATE CYCLASE"/>
    <property type="match status" value="1"/>
</dbReference>
<evidence type="ECO:0000256" key="10">
    <source>
        <dbReference type="HAMAP-Rule" id="MF_01499"/>
    </source>
</evidence>
<dbReference type="InterPro" id="IPR050338">
    <property type="entry name" value="DisA"/>
</dbReference>
<evidence type="ECO:0000256" key="3">
    <source>
        <dbReference type="ARBA" id="ARBA00022679"/>
    </source>
</evidence>
<comment type="function">
    <text evidence="10">Catalyzes the condensation of 2 ATP molecules into cyclic di-AMP (c-di-AMP), a second messenger used to regulate differing processes in different bacteria.</text>
</comment>
<gene>
    <name evidence="12" type="primary">cdaA</name>
    <name evidence="10" type="synonym">dacA</name>
    <name evidence="12" type="ORF">OS242_05705</name>
</gene>
<dbReference type="RefSeq" id="WP_267150691.1">
    <property type="nucleotide sequence ID" value="NZ_JAPMLT010000002.1"/>
</dbReference>
<feature type="domain" description="DAC" evidence="11">
    <location>
        <begin position="83"/>
        <end position="244"/>
    </location>
</feature>
<evidence type="ECO:0000259" key="11">
    <source>
        <dbReference type="PROSITE" id="PS51794"/>
    </source>
</evidence>
<accession>A0ABT3X3X6</accession>
<keyword evidence="5 10" id="KW-0548">Nucleotidyltransferase</keyword>
<keyword evidence="4 10" id="KW-0812">Transmembrane</keyword>
<keyword evidence="2 10" id="KW-1003">Cell membrane</keyword>